<dbReference type="Pfam" id="PF02752">
    <property type="entry name" value="Arrestin_C"/>
    <property type="match status" value="1"/>
</dbReference>
<dbReference type="InParanoid" id="A0A3B5QAY7"/>
<dbReference type="InterPro" id="IPR014756">
    <property type="entry name" value="Ig_E-set"/>
</dbReference>
<dbReference type="GeneID" id="106699766"/>
<dbReference type="InterPro" id="IPR011022">
    <property type="entry name" value="Arrestin_C-like"/>
</dbReference>
<dbReference type="Proteomes" id="UP000002852">
    <property type="component" value="Unassembled WGS sequence"/>
</dbReference>
<dbReference type="STRING" id="8083.ENSXMAP00000028052"/>
<evidence type="ECO:0000313" key="3">
    <source>
        <dbReference type="Ensembl" id="ENSXMAP00000028052.1"/>
    </source>
</evidence>
<dbReference type="PANTHER" id="PTHR11188:SF135">
    <property type="entry name" value="ARRESTIN DOMAIN CONTAINING 3-LIKE-RELATED"/>
    <property type="match status" value="1"/>
</dbReference>
<feature type="domain" description="Arrestin C-terminal-like" evidence="2">
    <location>
        <begin position="176"/>
        <end position="305"/>
    </location>
</feature>
<dbReference type="OMA" id="PKRSIWF"/>
<dbReference type="SUPFAM" id="SSF81296">
    <property type="entry name" value="E set domains"/>
    <property type="match status" value="2"/>
</dbReference>
<reference evidence="3" key="3">
    <citation type="submission" date="2025-08" db="UniProtKB">
        <authorList>
            <consortium name="Ensembl"/>
        </authorList>
    </citation>
    <scope>IDENTIFICATION</scope>
    <source>
        <strain evidence="3">JP 163 A</strain>
    </source>
</reference>
<sequence>MTVKHFSVESDRVKDQGTYSPGDILSGKVTVVTTKEIKVQSFLVRVKGKAKVIWYEQEGQNSVVRSNKKKYFYFEHIILQDKNKGDGSEIMGAGINVFPFSFVIPSRDMPSSYKGKCGEITYSLRAHLTQSIWLVHKTKTEFPFLTSSEFPFASKLEMIIIGLKEQQHATRISFCGSGKVTMNVTSEKMGLKQGEAMGVFVEVLNESAHSVTPKFYLCEKLTFVAHSKKKVETKDILFGIGDAVPAESSHTVTKVLIIPPHLPATFFNCSMMNLEYRIKITLGVPLLRDAEIKLPLVILQGSPKPLQQKPKRSIWFRKLPD</sequence>
<dbReference type="GO" id="GO:0015031">
    <property type="term" value="P:protein transport"/>
    <property type="evidence" value="ECO:0007669"/>
    <property type="project" value="TreeGrafter"/>
</dbReference>
<dbReference type="AlphaFoldDB" id="A0A3B5QAY7"/>
<dbReference type="InterPro" id="IPR050357">
    <property type="entry name" value="Arrestin_domain-protein"/>
</dbReference>
<organism evidence="3 4">
    <name type="scientific">Xiphophorus maculatus</name>
    <name type="common">Southern platyfish</name>
    <name type="synonym">Platypoecilus maculatus</name>
    <dbReference type="NCBI Taxonomy" id="8083"/>
    <lineage>
        <taxon>Eukaryota</taxon>
        <taxon>Metazoa</taxon>
        <taxon>Chordata</taxon>
        <taxon>Craniata</taxon>
        <taxon>Vertebrata</taxon>
        <taxon>Euteleostomi</taxon>
        <taxon>Actinopterygii</taxon>
        <taxon>Neopterygii</taxon>
        <taxon>Teleostei</taxon>
        <taxon>Neoteleostei</taxon>
        <taxon>Acanthomorphata</taxon>
        <taxon>Ovalentaria</taxon>
        <taxon>Atherinomorphae</taxon>
        <taxon>Cyprinodontiformes</taxon>
        <taxon>Poeciliidae</taxon>
        <taxon>Poeciliinae</taxon>
        <taxon>Xiphophorus</taxon>
    </lineage>
</organism>
<dbReference type="GO" id="GO:0005886">
    <property type="term" value="C:plasma membrane"/>
    <property type="evidence" value="ECO:0007669"/>
    <property type="project" value="TreeGrafter"/>
</dbReference>
<dbReference type="InterPro" id="IPR011021">
    <property type="entry name" value="Arrestin-like_N"/>
</dbReference>
<evidence type="ECO:0000313" key="4">
    <source>
        <dbReference type="Proteomes" id="UP000002852"/>
    </source>
</evidence>
<reference evidence="4" key="2">
    <citation type="journal article" date="2013" name="Nat. Genet.">
        <title>The genome of the platyfish, Xiphophorus maculatus, provides insights into evolutionary adaptation and several complex traits.</title>
        <authorList>
            <person name="Schartl M."/>
            <person name="Walter R.B."/>
            <person name="Shen Y."/>
            <person name="Garcia T."/>
            <person name="Catchen J."/>
            <person name="Amores A."/>
            <person name="Braasch I."/>
            <person name="Chalopin D."/>
            <person name="Volff J.N."/>
            <person name="Lesch K.P."/>
            <person name="Bisazza A."/>
            <person name="Minx P."/>
            <person name="Hillier L."/>
            <person name="Wilson R.K."/>
            <person name="Fuerstenberg S."/>
            <person name="Boore J."/>
            <person name="Searle S."/>
            <person name="Postlethwait J.H."/>
            <person name="Warren W.C."/>
        </authorList>
    </citation>
    <scope>NUCLEOTIDE SEQUENCE [LARGE SCALE GENOMIC DNA]</scope>
    <source>
        <strain evidence="4">JP 163 A</strain>
    </source>
</reference>
<dbReference type="PANTHER" id="PTHR11188">
    <property type="entry name" value="ARRESTIN DOMAIN CONTAINING PROTEIN"/>
    <property type="match status" value="1"/>
</dbReference>
<dbReference type="Pfam" id="PF00339">
    <property type="entry name" value="Arrestin_N"/>
    <property type="match status" value="1"/>
</dbReference>
<protein>
    <submittedName>
        <fullName evidence="3">Arrestin domain-containing protein 3-like</fullName>
    </submittedName>
</protein>
<accession>A0A3B5QAY7</accession>
<evidence type="ECO:0000256" key="1">
    <source>
        <dbReference type="ARBA" id="ARBA00005298"/>
    </source>
</evidence>
<reference evidence="4" key="1">
    <citation type="submission" date="2012-01" db="EMBL/GenBank/DDBJ databases">
        <authorList>
            <person name="Walter R."/>
            <person name="Schartl M."/>
            <person name="Warren W."/>
        </authorList>
    </citation>
    <scope>NUCLEOTIDE SEQUENCE [LARGE SCALE GENOMIC DNA]</scope>
    <source>
        <strain evidence="4">JP 163 A</strain>
    </source>
</reference>
<name>A0A3B5QAY7_XIPMA</name>
<dbReference type="RefSeq" id="XP_014326116.1">
    <property type="nucleotide sequence ID" value="XM_014470630.2"/>
</dbReference>
<evidence type="ECO:0000259" key="2">
    <source>
        <dbReference type="SMART" id="SM01017"/>
    </source>
</evidence>
<reference evidence="3" key="4">
    <citation type="submission" date="2025-09" db="UniProtKB">
        <authorList>
            <consortium name="Ensembl"/>
        </authorList>
    </citation>
    <scope>IDENTIFICATION</scope>
    <source>
        <strain evidence="3">JP 163 A</strain>
    </source>
</reference>
<dbReference type="GO" id="GO:0005737">
    <property type="term" value="C:cytoplasm"/>
    <property type="evidence" value="ECO:0007669"/>
    <property type="project" value="TreeGrafter"/>
</dbReference>
<dbReference type="InterPro" id="IPR014752">
    <property type="entry name" value="Arrestin-like_C"/>
</dbReference>
<dbReference type="GeneTree" id="ENSGT00940000164012"/>
<dbReference type="OrthoDB" id="2333384at2759"/>
<dbReference type="Ensembl" id="ENSXMAT00000032701.1">
    <property type="protein sequence ID" value="ENSXMAP00000028052.1"/>
    <property type="gene ID" value="ENSXMAG00000020919.1"/>
</dbReference>
<dbReference type="KEGG" id="xma:106699766"/>
<dbReference type="Gene3D" id="2.60.40.640">
    <property type="match status" value="2"/>
</dbReference>
<comment type="similarity">
    <text evidence="1">Belongs to the arrestin family.</text>
</comment>
<dbReference type="SMART" id="SM01017">
    <property type="entry name" value="Arrestin_C"/>
    <property type="match status" value="1"/>
</dbReference>
<proteinExistence type="inferred from homology"/>
<dbReference type="GO" id="GO:0007399">
    <property type="term" value="P:nervous system development"/>
    <property type="evidence" value="ECO:0007669"/>
    <property type="project" value="UniProtKB-ARBA"/>
</dbReference>
<keyword evidence="4" id="KW-1185">Reference proteome</keyword>